<evidence type="ECO:0000313" key="2">
    <source>
        <dbReference type="Proteomes" id="UP000011713"/>
    </source>
</evidence>
<accession>M4BIJ3</accession>
<proteinExistence type="predicted"/>
<reference evidence="1" key="2">
    <citation type="submission" date="2015-06" db="UniProtKB">
        <authorList>
            <consortium name="EnsemblProtists"/>
        </authorList>
    </citation>
    <scope>IDENTIFICATION</scope>
    <source>
        <strain evidence="1">Emoy2</strain>
    </source>
</reference>
<dbReference type="EnsemblProtists" id="HpaT806219">
    <property type="protein sequence ID" value="HpaP806219"/>
    <property type="gene ID" value="HpaG806219"/>
</dbReference>
<protein>
    <submittedName>
        <fullName evidence="1">Uncharacterized protein</fullName>
    </submittedName>
</protein>
<dbReference type="VEuPathDB" id="FungiDB:HpaG806219"/>
<dbReference type="Proteomes" id="UP000011713">
    <property type="component" value="Unassembled WGS sequence"/>
</dbReference>
<dbReference type="AlphaFoldDB" id="M4BIJ3"/>
<evidence type="ECO:0000313" key="1">
    <source>
        <dbReference type="EnsemblProtists" id="HpaP806219"/>
    </source>
</evidence>
<name>M4BIJ3_HYAAE</name>
<keyword evidence="2" id="KW-1185">Reference proteome</keyword>
<dbReference type="InParanoid" id="M4BIJ3"/>
<dbReference type="HOGENOM" id="CLU_3072790_0_0_1"/>
<sequence>MAAYCLWSQSQQHSAEVILSNRRSHAQDGILFDLTHTHGVEYLLFIIRHVHVG</sequence>
<organism evidence="1 2">
    <name type="scientific">Hyaloperonospora arabidopsidis (strain Emoy2)</name>
    <name type="common">Downy mildew agent</name>
    <name type="synonym">Peronospora arabidopsidis</name>
    <dbReference type="NCBI Taxonomy" id="559515"/>
    <lineage>
        <taxon>Eukaryota</taxon>
        <taxon>Sar</taxon>
        <taxon>Stramenopiles</taxon>
        <taxon>Oomycota</taxon>
        <taxon>Peronosporomycetes</taxon>
        <taxon>Peronosporales</taxon>
        <taxon>Peronosporaceae</taxon>
        <taxon>Hyaloperonospora</taxon>
    </lineage>
</organism>
<dbReference type="EMBL" id="JH598294">
    <property type="status" value="NOT_ANNOTATED_CDS"/>
    <property type="molecule type" value="Genomic_DNA"/>
</dbReference>
<reference evidence="2" key="1">
    <citation type="journal article" date="2010" name="Science">
        <title>Signatures of adaptation to obligate biotrophy in the Hyaloperonospora arabidopsidis genome.</title>
        <authorList>
            <person name="Baxter L."/>
            <person name="Tripathy S."/>
            <person name="Ishaque N."/>
            <person name="Boot N."/>
            <person name="Cabral A."/>
            <person name="Kemen E."/>
            <person name="Thines M."/>
            <person name="Ah-Fong A."/>
            <person name="Anderson R."/>
            <person name="Badejoko W."/>
            <person name="Bittner-Eddy P."/>
            <person name="Boore J.L."/>
            <person name="Chibucos M.C."/>
            <person name="Coates M."/>
            <person name="Dehal P."/>
            <person name="Delehaunty K."/>
            <person name="Dong S."/>
            <person name="Downton P."/>
            <person name="Dumas B."/>
            <person name="Fabro G."/>
            <person name="Fronick C."/>
            <person name="Fuerstenberg S.I."/>
            <person name="Fulton L."/>
            <person name="Gaulin E."/>
            <person name="Govers F."/>
            <person name="Hughes L."/>
            <person name="Humphray S."/>
            <person name="Jiang R.H."/>
            <person name="Judelson H."/>
            <person name="Kamoun S."/>
            <person name="Kyung K."/>
            <person name="Meijer H."/>
            <person name="Minx P."/>
            <person name="Morris P."/>
            <person name="Nelson J."/>
            <person name="Phuntumart V."/>
            <person name="Qutob D."/>
            <person name="Rehmany A."/>
            <person name="Rougon-Cardoso A."/>
            <person name="Ryden P."/>
            <person name="Torto-Alalibo T."/>
            <person name="Studholme D."/>
            <person name="Wang Y."/>
            <person name="Win J."/>
            <person name="Wood J."/>
            <person name="Clifton S.W."/>
            <person name="Rogers J."/>
            <person name="Van den Ackerveken G."/>
            <person name="Jones J.D."/>
            <person name="McDowell J.M."/>
            <person name="Beynon J."/>
            <person name="Tyler B.M."/>
        </authorList>
    </citation>
    <scope>NUCLEOTIDE SEQUENCE [LARGE SCALE GENOMIC DNA]</scope>
    <source>
        <strain evidence="2">Emoy2</strain>
    </source>
</reference>